<dbReference type="GO" id="GO:0003723">
    <property type="term" value="F:RNA binding"/>
    <property type="evidence" value="ECO:0007669"/>
    <property type="project" value="InterPro"/>
</dbReference>
<keyword evidence="1" id="KW-0677">Repeat</keyword>
<dbReference type="GO" id="GO:0009451">
    <property type="term" value="P:RNA modification"/>
    <property type="evidence" value="ECO:0007669"/>
    <property type="project" value="InterPro"/>
</dbReference>
<feature type="repeat" description="PPR" evidence="2">
    <location>
        <begin position="197"/>
        <end position="231"/>
    </location>
</feature>
<dbReference type="InterPro" id="IPR046960">
    <property type="entry name" value="PPR_At4g14850-like_plant"/>
</dbReference>
<dbReference type="FunFam" id="1.25.40.10:FF:000305">
    <property type="entry name" value="Pentatricopeptide repeat-containing protein mitochondrial"/>
    <property type="match status" value="1"/>
</dbReference>
<dbReference type="PROSITE" id="PS51375">
    <property type="entry name" value="PPR"/>
    <property type="match status" value="6"/>
</dbReference>
<dbReference type="Pfam" id="PF13041">
    <property type="entry name" value="PPR_2"/>
    <property type="match status" value="2"/>
</dbReference>
<dbReference type="Pfam" id="PF01535">
    <property type="entry name" value="PPR"/>
    <property type="match status" value="6"/>
</dbReference>
<accession>A0A2G9HVE3</accession>
<dbReference type="OrthoDB" id="631241at2759"/>
<sequence length="626" mass="69664">MITKLFLEMQLWNSHFQFSRNFSSKQTPLVNLRTCITLLQSSAQNQELSKGRKIHARMLVSGHLGSPLSATSLINMYSKCKSITDAMSVFYASTHFHNVFVYNSIIAGLTVSDLPIEAFEFYCKMRLVGIAPDKFTFPCAIKACTNVVDLKNIHGLLFKLGLDFDLFIGSALVHCYLKFELMNDALEVFGGLPVKDDIVLWNAMINGYVQIGEFNKALMIFRRMADDGLIPKPFTVTGVLSALALAGEVYNGKLFHAFAIKMGYDLGVEVLNALIDMYGKCGQLADALVVFENMIEKDMYSWNSIISVHEQCGDHEGTLWLLKGMLSSGFRPDLVTVTAALPACSYLAALMHGREIHGYMIINGLADLGSTYTDNAIMDMYAKCGSMREAHLVFDKMKVKDVASWNIMVMGYGLHGFGNKALELFSRMCEGELKPDAVSFVGVLAACSHAGFITRGRELLAEMQTRYGVTPAIEHYACVIDMLGRAGQLEEAFELISSMSIKPNQVVWRAFLAACQLHGNACLAEFAAQRVVELDPEHCGNYVLMSNIYGAAGRYEEVADLRHMMRQQYVKKSPGCSWIELSNGMHMFFKGDRSRPEGHFAYDELDSLTACLREHGHIQDVIESCL</sequence>
<protein>
    <submittedName>
        <fullName evidence="3">Uncharacterized protein</fullName>
    </submittedName>
</protein>
<dbReference type="Pfam" id="PF20431">
    <property type="entry name" value="E_motif"/>
    <property type="match status" value="1"/>
</dbReference>
<dbReference type="EMBL" id="NKXS01000936">
    <property type="protein sequence ID" value="PIN21489.1"/>
    <property type="molecule type" value="Genomic_DNA"/>
</dbReference>
<evidence type="ECO:0000313" key="4">
    <source>
        <dbReference type="Proteomes" id="UP000231279"/>
    </source>
</evidence>
<evidence type="ECO:0000313" key="3">
    <source>
        <dbReference type="EMBL" id="PIN21489.1"/>
    </source>
</evidence>
<dbReference type="PANTHER" id="PTHR47926">
    <property type="entry name" value="PENTATRICOPEPTIDE REPEAT-CONTAINING PROTEIN"/>
    <property type="match status" value="1"/>
</dbReference>
<organism evidence="3 4">
    <name type="scientific">Handroanthus impetiginosus</name>
    <dbReference type="NCBI Taxonomy" id="429701"/>
    <lineage>
        <taxon>Eukaryota</taxon>
        <taxon>Viridiplantae</taxon>
        <taxon>Streptophyta</taxon>
        <taxon>Embryophyta</taxon>
        <taxon>Tracheophyta</taxon>
        <taxon>Spermatophyta</taxon>
        <taxon>Magnoliopsida</taxon>
        <taxon>eudicotyledons</taxon>
        <taxon>Gunneridae</taxon>
        <taxon>Pentapetalae</taxon>
        <taxon>asterids</taxon>
        <taxon>lamiids</taxon>
        <taxon>Lamiales</taxon>
        <taxon>Bignoniaceae</taxon>
        <taxon>Crescentiina</taxon>
        <taxon>Tabebuia alliance</taxon>
        <taxon>Handroanthus</taxon>
    </lineage>
</organism>
<evidence type="ECO:0000256" key="2">
    <source>
        <dbReference type="PROSITE-ProRule" id="PRU00708"/>
    </source>
</evidence>
<dbReference type="InterPro" id="IPR002885">
    <property type="entry name" value="PPR_rpt"/>
</dbReference>
<dbReference type="Gene3D" id="1.25.40.10">
    <property type="entry name" value="Tetratricopeptide repeat domain"/>
    <property type="match status" value="4"/>
</dbReference>
<keyword evidence="4" id="KW-1185">Reference proteome</keyword>
<feature type="repeat" description="PPR" evidence="2">
    <location>
        <begin position="98"/>
        <end position="132"/>
    </location>
</feature>
<dbReference type="SUPFAM" id="SSF48452">
    <property type="entry name" value="TPR-like"/>
    <property type="match status" value="1"/>
</dbReference>
<feature type="repeat" description="PPR" evidence="2">
    <location>
        <begin position="370"/>
        <end position="400"/>
    </location>
</feature>
<comment type="caution">
    <text evidence="3">The sequence shown here is derived from an EMBL/GenBank/DDBJ whole genome shotgun (WGS) entry which is preliminary data.</text>
</comment>
<evidence type="ECO:0000256" key="1">
    <source>
        <dbReference type="ARBA" id="ARBA00022737"/>
    </source>
</evidence>
<dbReference type="InterPro" id="IPR011990">
    <property type="entry name" value="TPR-like_helical_dom_sf"/>
</dbReference>
<feature type="repeat" description="PPR" evidence="2">
    <location>
        <begin position="267"/>
        <end position="297"/>
    </location>
</feature>
<dbReference type="NCBIfam" id="TIGR00756">
    <property type="entry name" value="PPR"/>
    <property type="match status" value="6"/>
</dbReference>
<dbReference type="STRING" id="429701.A0A2G9HVE3"/>
<dbReference type="FunFam" id="1.25.40.10:FF:000627">
    <property type="entry name" value="Pentatricopeptide repeat-containing protein"/>
    <property type="match status" value="1"/>
</dbReference>
<feature type="repeat" description="PPR" evidence="2">
    <location>
        <begin position="298"/>
        <end position="332"/>
    </location>
</feature>
<name>A0A2G9HVE3_9LAMI</name>
<dbReference type="InterPro" id="IPR046848">
    <property type="entry name" value="E_motif"/>
</dbReference>
<reference evidence="4" key="1">
    <citation type="journal article" date="2018" name="Gigascience">
        <title>Genome assembly of the Pink Ipe (Handroanthus impetiginosus, Bignoniaceae), a highly valued, ecologically keystone Neotropical timber forest tree.</title>
        <authorList>
            <person name="Silva-Junior O.B."/>
            <person name="Grattapaglia D."/>
            <person name="Novaes E."/>
            <person name="Collevatti R.G."/>
        </authorList>
    </citation>
    <scope>NUCLEOTIDE SEQUENCE [LARGE SCALE GENOMIC DNA]</scope>
    <source>
        <strain evidence="4">cv. UFG-1</strain>
    </source>
</reference>
<dbReference type="Proteomes" id="UP000231279">
    <property type="component" value="Unassembled WGS sequence"/>
</dbReference>
<proteinExistence type="predicted"/>
<dbReference type="AlphaFoldDB" id="A0A2G9HVE3"/>
<gene>
    <name evidence="3" type="ORF">CDL12_05793</name>
</gene>
<feature type="repeat" description="PPR" evidence="2">
    <location>
        <begin position="401"/>
        <end position="435"/>
    </location>
</feature>